<evidence type="ECO:0000313" key="3">
    <source>
        <dbReference type="Proteomes" id="UP000824120"/>
    </source>
</evidence>
<dbReference type="OrthoDB" id="1320524at2759"/>
<organism evidence="2 3">
    <name type="scientific">Solanum commersonii</name>
    <name type="common">Commerson's wild potato</name>
    <name type="synonym">Commerson's nightshade</name>
    <dbReference type="NCBI Taxonomy" id="4109"/>
    <lineage>
        <taxon>Eukaryota</taxon>
        <taxon>Viridiplantae</taxon>
        <taxon>Streptophyta</taxon>
        <taxon>Embryophyta</taxon>
        <taxon>Tracheophyta</taxon>
        <taxon>Spermatophyta</taxon>
        <taxon>Magnoliopsida</taxon>
        <taxon>eudicotyledons</taxon>
        <taxon>Gunneridae</taxon>
        <taxon>Pentapetalae</taxon>
        <taxon>asterids</taxon>
        <taxon>lamiids</taxon>
        <taxon>Solanales</taxon>
        <taxon>Solanaceae</taxon>
        <taxon>Solanoideae</taxon>
        <taxon>Solaneae</taxon>
        <taxon>Solanum</taxon>
    </lineage>
</organism>
<evidence type="ECO:0000256" key="1">
    <source>
        <dbReference type="SAM" id="MobiDB-lite"/>
    </source>
</evidence>
<feature type="non-terminal residue" evidence="2">
    <location>
        <position position="190"/>
    </location>
</feature>
<comment type="caution">
    <text evidence="2">The sequence shown here is derived from an EMBL/GenBank/DDBJ whole genome shotgun (WGS) entry which is preliminary data.</text>
</comment>
<feature type="compositionally biased region" description="Basic residues" evidence="1">
    <location>
        <begin position="137"/>
        <end position="159"/>
    </location>
</feature>
<name>A0A9J5WYW5_SOLCO</name>
<accession>A0A9J5WYW5</accession>
<gene>
    <name evidence="2" type="ORF">H5410_050793</name>
</gene>
<evidence type="ECO:0000313" key="2">
    <source>
        <dbReference type="EMBL" id="KAG5580166.1"/>
    </source>
</evidence>
<dbReference type="EMBL" id="JACXVP010000010">
    <property type="protein sequence ID" value="KAG5580166.1"/>
    <property type="molecule type" value="Genomic_DNA"/>
</dbReference>
<proteinExistence type="predicted"/>
<keyword evidence="3" id="KW-1185">Reference proteome</keyword>
<feature type="region of interest" description="Disordered" evidence="1">
    <location>
        <begin position="137"/>
        <end position="169"/>
    </location>
</feature>
<dbReference type="AlphaFoldDB" id="A0A9J5WYW5"/>
<feature type="non-terminal residue" evidence="2">
    <location>
        <position position="1"/>
    </location>
</feature>
<protein>
    <submittedName>
        <fullName evidence="2">Uncharacterized protein</fullName>
    </submittedName>
</protein>
<sequence>NDVETVVVPQKLARKKRSLITTKATANTFVDFVIVPSKGAANLYTIKLKKNEDKASDSYGLNRKYYDMLHGWEAKRRQHQNGKCETFYFHESKRSMCRSIGDGRRYIFKGFQNLKVDVQPETNVVIESMVGVIEKKSKKRKGESSISKRKSVAEKHKRNGHDNRNKSEAQNFLDDVWNNLMNMDDLNNNQ</sequence>
<dbReference type="Proteomes" id="UP000824120">
    <property type="component" value="Chromosome 10"/>
</dbReference>
<reference evidence="2 3" key="1">
    <citation type="submission" date="2020-09" db="EMBL/GenBank/DDBJ databases">
        <title>De no assembly of potato wild relative species, Solanum commersonii.</title>
        <authorList>
            <person name="Cho K."/>
        </authorList>
    </citation>
    <scope>NUCLEOTIDE SEQUENCE [LARGE SCALE GENOMIC DNA]</scope>
    <source>
        <strain evidence="2">LZ3.2</strain>
        <tissue evidence="2">Leaf</tissue>
    </source>
</reference>